<evidence type="ECO:0000256" key="2">
    <source>
        <dbReference type="ARBA" id="ARBA00022448"/>
    </source>
</evidence>
<evidence type="ECO:0000313" key="13">
    <source>
        <dbReference type="Proteomes" id="UP000708338"/>
    </source>
</evidence>
<proteinExistence type="predicted"/>
<dbReference type="CDD" id="cd03215">
    <property type="entry name" value="ABC_Carb_Monos_II"/>
    <property type="match status" value="1"/>
</dbReference>
<keyword evidence="4" id="KW-0762">Sugar transport</keyword>
<evidence type="ECO:0000256" key="6">
    <source>
        <dbReference type="ARBA" id="ARBA00022741"/>
    </source>
</evidence>
<evidence type="ECO:0000256" key="9">
    <source>
        <dbReference type="ARBA" id="ARBA00023136"/>
    </source>
</evidence>
<dbReference type="InterPro" id="IPR003439">
    <property type="entry name" value="ABC_transporter-like_ATP-bd"/>
</dbReference>
<organism evidence="11 13">
    <name type="scientific">Enterocloster citroniae</name>
    <dbReference type="NCBI Taxonomy" id="358743"/>
    <lineage>
        <taxon>Bacteria</taxon>
        <taxon>Bacillati</taxon>
        <taxon>Bacillota</taxon>
        <taxon>Clostridia</taxon>
        <taxon>Lachnospirales</taxon>
        <taxon>Lachnospiraceae</taxon>
        <taxon>Enterocloster</taxon>
    </lineage>
</organism>
<keyword evidence="9" id="KW-0472">Membrane</keyword>
<dbReference type="AlphaFoldDB" id="A0AA41FFB3"/>
<keyword evidence="2" id="KW-0813">Transport</keyword>
<dbReference type="PANTHER" id="PTHR43790:SF3">
    <property type="entry name" value="D-ALLOSE IMPORT ATP-BINDING PROTEIN ALSA-RELATED"/>
    <property type="match status" value="1"/>
</dbReference>
<reference evidence="11" key="1">
    <citation type="journal article" date="2021" name="Gut Microbes">
        <title>A synthetic consortium of 100 gut commensals modulates the composition and function in a colon model of the microbiome of elderly subjects.</title>
        <authorList>
            <person name="Perez M."/>
            <person name="Ntemiri A."/>
            <person name="Tan H."/>
            <person name="Harris H.M.B."/>
            <person name="Roager H.M."/>
            <person name="Ribiere C."/>
            <person name="O'Toole P.W."/>
        </authorList>
    </citation>
    <scope>NUCLEOTIDE SEQUENCE</scope>
    <source>
        <strain evidence="11">MCC335</strain>
    </source>
</reference>
<keyword evidence="8" id="KW-1278">Translocase</keyword>
<dbReference type="Pfam" id="PF00005">
    <property type="entry name" value="ABC_tran"/>
    <property type="match status" value="2"/>
</dbReference>
<keyword evidence="3" id="KW-1003">Cell membrane</keyword>
<dbReference type="Proteomes" id="UP001549200">
    <property type="component" value="Unassembled WGS sequence"/>
</dbReference>
<evidence type="ECO:0000313" key="14">
    <source>
        <dbReference type="Proteomes" id="UP001549200"/>
    </source>
</evidence>
<evidence type="ECO:0000313" key="12">
    <source>
        <dbReference type="EMBL" id="MET3568961.1"/>
    </source>
</evidence>
<dbReference type="RefSeq" id="WP_040415151.1">
    <property type="nucleotide sequence ID" value="NZ_CABJDD010000003.1"/>
</dbReference>
<keyword evidence="6" id="KW-0547">Nucleotide-binding</keyword>
<dbReference type="SUPFAM" id="SSF52540">
    <property type="entry name" value="P-loop containing nucleoside triphosphate hydrolases"/>
    <property type="match status" value="2"/>
</dbReference>
<keyword evidence="14" id="KW-1185">Reference proteome</keyword>
<keyword evidence="7 11" id="KW-0067">ATP-binding</keyword>
<dbReference type="InterPro" id="IPR017871">
    <property type="entry name" value="ABC_transporter-like_CS"/>
</dbReference>
<evidence type="ECO:0000259" key="10">
    <source>
        <dbReference type="PROSITE" id="PS50893"/>
    </source>
</evidence>
<dbReference type="InterPro" id="IPR003593">
    <property type="entry name" value="AAA+_ATPase"/>
</dbReference>
<evidence type="ECO:0000313" key="11">
    <source>
        <dbReference type="EMBL" id="MBT9810361.1"/>
    </source>
</evidence>
<dbReference type="Gene3D" id="3.40.50.300">
    <property type="entry name" value="P-loop containing nucleotide triphosphate hydrolases"/>
    <property type="match status" value="2"/>
</dbReference>
<keyword evidence="5" id="KW-0677">Repeat</keyword>
<comment type="subcellular location">
    <subcellularLocation>
        <location evidence="1">Cell membrane</location>
        <topology evidence="1">Peripheral membrane protein</topology>
    </subcellularLocation>
</comment>
<dbReference type="CDD" id="cd03216">
    <property type="entry name" value="ABC_Carb_Monos_I"/>
    <property type="match status" value="1"/>
</dbReference>
<dbReference type="InterPro" id="IPR027417">
    <property type="entry name" value="P-loop_NTPase"/>
</dbReference>
<dbReference type="EMBL" id="JBEPLZ010000002">
    <property type="protein sequence ID" value="MET3568961.1"/>
    <property type="molecule type" value="Genomic_DNA"/>
</dbReference>
<evidence type="ECO:0000256" key="8">
    <source>
        <dbReference type="ARBA" id="ARBA00022967"/>
    </source>
</evidence>
<evidence type="ECO:0000256" key="1">
    <source>
        <dbReference type="ARBA" id="ARBA00004202"/>
    </source>
</evidence>
<dbReference type="EMBL" id="WQPS01000012">
    <property type="protein sequence ID" value="MBT9810361.1"/>
    <property type="molecule type" value="Genomic_DNA"/>
</dbReference>
<dbReference type="PROSITE" id="PS00211">
    <property type="entry name" value="ABC_TRANSPORTER_1"/>
    <property type="match status" value="1"/>
</dbReference>
<evidence type="ECO:0000256" key="3">
    <source>
        <dbReference type="ARBA" id="ARBA00022475"/>
    </source>
</evidence>
<evidence type="ECO:0000256" key="7">
    <source>
        <dbReference type="ARBA" id="ARBA00022840"/>
    </source>
</evidence>
<evidence type="ECO:0000256" key="4">
    <source>
        <dbReference type="ARBA" id="ARBA00022597"/>
    </source>
</evidence>
<dbReference type="Proteomes" id="UP000708338">
    <property type="component" value="Unassembled WGS sequence"/>
</dbReference>
<name>A0AA41FFB3_9FIRM</name>
<dbReference type="PANTHER" id="PTHR43790">
    <property type="entry name" value="CARBOHYDRATE TRANSPORT ATP-BINDING PROTEIN MG119-RELATED"/>
    <property type="match status" value="1"/>
</dbReference>
<feature type="domain" description="ABC transporter" evidence="10">
    <location>
        <begin position="6"/>
        <end position="499"/>
    </location>
</feature>
<sequence>MQETILKIEHISKFYPGVTALNDVSFEIKKGEVRALVGENGAGKSTLIKCIMGVEKPDKGRISMNYNGQWVVNTSALEAQSHGVYANYQHVNIAPDLSIAENYYLGRQPKTKLGAVDWKQMAENSKKIIDKFEMNVDPKDKIRNLPIAMQAMVTISKISVNNDIRVVIFDEPTALLENEKVEVLFRFIKELKENGVSIIYISHRLEEIMDICDSVTVLKDGTYVDTKPVGEVTKDSLITMMVGREMSDIYNIKRQEPGEEVLRVENFSDSSHFEHINFTVHKGEILGFVGLVGAGRSEIMRALCGVERRLTGDVYVKGKKVNIKNPSDAMHHGICFLTEDRRTDGLALQLSIKTNINMNSYDMISKKGIISLKKESERAEDYSKRVNVKTPNILQLVGNLSGGNQQKVVIAKLLCRDPDLLIFDEPTVGVDVGAKEEIYKLMEKLTEQGRSIILISSYLPEVMGLADRLIVMAQGKITGEFDKEELKTLREEDVLRRASIEG</sequence>
<dbReference type="PROSITE" id="PS50893">
    <property type="entry name" value="ABC_TRANSPORTER_2"/>
    <property type="match status" value="1"/>
</dbReference>
<dbReference type="SMART" id="SM00382">
    <property type="entry name" value="AAA"/>
    <property type="match status" value="2"/>
</dbReference>
<reference evidence="12 14" key="2">
    <citation type="submission" date="2024-06" db="EMBL/GenBank/DDBJ databases">
        <title>Genomic Encyclopedia of Type Strains, Phase IV (KMG-IV): sequencing the most valuable type-strain genomes for metagenomic binning, comparative biology and taxonomic classification.</title>
        <authorList>
            <person name="Goeker M."/>
        </authorList>
    </citation>
    <scope>NUCLEOTIDE SEQUENCE [LARGE SCALE GENOMIC DNA]</scope>
    <source>
        <strain evidence="12 14">DSM 19261</strain>
    </source>
</reference>
<dbReference type="GO" id="GO:0016887">
    <property type="term" value="F:ATP hydrolysis activity"/>
    <property type="evidence" value="ECO:0007669"/>
    <property type="project" value="InterPro"/>
</dbReference>
<dbReference type="GeneID" id="93161862"/>
<gene>
    <name evidence="12" type="ORF">ABID13_000580</name>
    <name evidence="11" type="ORF">GPL26_12000</name>
</gene>
<evidence type="ECO:0000256" key="5">
    <source>
        <dbReference type="ARBA" id="ARBA00022737"/>
    </source>
</evidence>
<protein>
    <submittedName>
        <fullName evidence="11">ATP-binding cassette domain-containing protein</fullName>
    </submittedName>
    <submittedName>
        <fullName evidence="12">Ribose transport system ATP-binding protein</fullName>
    </submittedName>
</protein>
<comment type="caution">
    <text evidence="11">The sequence shown here is derived from an EMBL/GenBank/DDBJ whole genome shotgun (WGS) entry which is preliminary data.</text>
</comment>
<dbReference type="InterPro" id="IPR050107">
    <property type="entry name" value="ABC_carbohydrate_import_ATPase"/>
</dbReference>
<dbReference type="GO" id="GO:0005886">
    <property type="term" value="C:plasma membrane"/>
    <property type="evidence" value="ECO:0007669"/>
    <property type="project" value="UniProtKB-SubCell"/>
</dbReference>
<accession>A0AA41FFB3</accession>
<dbReference type="GO" id="GO:0005524">
    <property type="term" value="F:ATP binding"/>
    <property type="evidence" value="ECO:0007669"/>
    <property type="project" value="UniProtKB-KW"/>
</dbReference>
<dbReference type="FunFam" id="3.40.50.300:FF:000127">
    <property type="entry name" value="Ribose import ATP-binding protein RbsA"/>
    <property type="match status" value="1"/>
</dbReference>